<comment type="subunit">
    <text evidence="4">Interacts with the cytoplasmic NapA precursor.</text>
</comment>
<dbReference type="PANTHER" id="PTHR38603">
    <property type="entry name" value="CHAPERONE NAPD"/>
    <property type="match status" value="1"/>
</dbReference>
<dbReference type="Gene3D" id="3.30.70.920">
    <property type="match status" value="1"/>
</dbReference>
<keyword evidence="3 4" id="KW-0143">Chaperone</keyword>
<dbReference type="GO" id="GO:0005737">
    <property type="term" value="C:cytoplasm"/>
    <property type="evidence" value="ECO:0007669"/>
    <property type="project" value="UniProtKB-SubCell"/>
</dbReference>
<evidence type="ECO:0000256" key="3">
    <source>
        <dbReference type="ARBA" id="ARBA00023186"/>
    </source>
</evidence>
<dbReference type="GO" id="GO:0051224">
    <property type="term" value="P:negative regulation of protein transport"/>
    <property type="evidence" value="ECO:0007669"/>
    <property type="project" value="UniProtKB-UniRule"/>
</dbReference>
<evidence type="ECO:0000256" key="4">
    <source>
        <dbReference type="HAMAP-Rule" id="MF_02200"/>
    </source>
</evidence>
<reference evidence="5 6" key="1">
    <citation type="submission" date="2020-04" db="EMBL/GenBank/DDBJ databases">
        <title>Ramlibacter sp. G-1-2-2 isolated from soil.</title>
        <authorList>
            <person name="Dahal R.H."/>
        </authorList>
    </citation>
    <scope>NUCLEOTIDE SEQUENCE [LARGE SCALE GENOMIC DNA]</scope>
    <source>
        <strain evidence="5 6">G-1-2-2</strain>
    </source>
</reference>
<name>A0A848H857_9BURK</name>
<comment type="function">
    <text evidence="4">Chaperone for NapA, the catalytic subunit of the periplasmic nitrate reductase. It binds directly and specifically to the twin-arginine signal peptide of NapA, preventing premature interaction with the Tat translocase and premature export.</text>
</comment>
<dbReference type="PANTHER" id="PTHR38603:SF1">
    <property type="entry name" value="CHAPERONE NAPD"/>
    <property type="match status" value="1"/>
</dbReference>
<organism evidence="5 6">
    <name type="scientific">Ramlibacter agri</name>
    <dbReference type="NCBI Taxonomy" id="2728837"/>
    <lineage>
        <taxon>Bacteria</taxon>
        <taxon>Pseudomonadati</taxon>
        <taxon>Pseudomonadota</taxon>
        <taxon>Betaproteobacteria</taxon>
        <taxon>Burkholderiales</taxon>
        <taxon>Comamonadaceae</taxon>
        <taxon>Ramlibacter</taxon>
    </lineage>
</organism>
<dbReference type="GO" id="GO:0005048">
    <property type="term" value="F:signal sequence binding"/>
    <property type="evidence" value="ECO:0007669"/>
    <property type="project" value="UniProtKB-UniRule"/>
</dbReference>
<dbReference type="HAMAP" id="MF_02200">
    <property type="entry name" value="NapD"/>
    <property type="match status" value="1"/>
</dbReference>
<comment type="subcellular location">
    <subcellularLocation>
        <location evidence="1 4">Cytoplasm</location>
    </subcellularLocation>
</comment>
<evidence type="ECO:0000313" key="6">
    <source>
        <dbReference type="Proteomes" id="UP000541185"/>
    </source>
</evidence>
<keyword evidence="2 4" id="KW-0963">Cytoplasm</keyword>
<accession>A0A848H857</accession>
<keyword evidence="6" id="KW-1185">Reference proteome</keyword>
<dbReference type="EMBL" id="JABBFX010000001">
    <property type="protein sequence ID" value="NML45689.1"/>
    <property type="molecule type" value="Genomic_DNA"/>
</dbReference>
<dbReference type="InterPro" id="IPR005623">
    <property type="entry name" value="Chaperone_NapD_NO3_reduct"/>
</dbReference>
<dbReference type="AlphaFoldDB" id="A0A848H857"/>
<comment type="caution">
    <text evidence="5">The sequence shown here is derived from an EMBL/GenBank/DDBJ whole genome shotgun (WGS) entry which is preliminary data.</text>
</comment>
<dbReference type="Pfam" id="PF03927">
    <property type="entry name" value="NapD"/>
    <property type="match status" value="1"/>
</dbReference>
<dbReference type="Proteomes" id="UP000541185">
    <property type="component" value="Unassembled WGS sequence"/>
</dbReference>
<sequence>MPITPRFIHIQPEAPEACEEWHVAGVAVHCTPARIAGVAGAVALMTGAEVHASSPEGKLVVTLEGPTARAIAAQLEVLHQLEGVLSAALVYQHGEDAASMAEEMGHELQPQGLH</sequence>
<comment type="similarity">
    <text evidence="4">Belongs to the NapD family.</text>
</comment>
<gene>
    <name evidence="4" type="primary">napD</name>
    <name evidence="5" type="ORF">HHL11_18215</name>
</gene>
<evidence type="ECO:0000256" key="1">
    <source>
        <dbReference type="ARBA" id="ARBA00004496"/>
    </source>
</evidence>
<protein>
    <recommendedName>
        <fullName evidence="4">Chaperone NapD</fullName>
    </recommendedName>
    <alternativeName>
        <fullName evidence="4">NapA signal peptide-binding chaperone NapD</fullName>
    </alternativeName>
</protein>
<evidence type="ECO:0000313" key="5">
    <source>
        <dbReference type="EMBL" id="NML45689.1"/>
    </source>
</evidence>
<proteinExistence type="inferred from homology"/>
<dbReference type="RefSeq" id="WP_169419763.1">
    <property type="nucleotide sequence ID" value="NZ_JABBFX010000001.1"/>
</dbReference>
<evidence type="ECO:0000256" key="2">
    <source>
        <dbReference type="ARBA" id="ARBA00022490"/>
    </source>
</evidence>